<name>A0ABP8GIY8_9BACT</name>
<dbReference type="SUPFAM" id="SSF56219">
    <property type="entry name" value="DNase I-like"/>
    <property type="match status" value="1"/>
</dbReference>
<dbReference type="Proteomes" id="UP001501725">
    <property type="component" value="Unassembled WGS sequence"/>
</dbReference>
<dbReference type="Gene3D" id="3.60.10.10">
    <property type="entry name" value="Endonuclease/exonuclease/phosphatase"/>
    <property type="match status" value="1"/>
</dbReference>
<keyword evidence="3" id="KW-0540">Nuclease</keyword>
<dbReference type="InterPro" id="IPR005135">
    <property type="entry name" value="Endo/exonuclease/phosphatase"/>
</dbReference>
<feature type="domain" description="Endonuclease/exonuclease/phosphatase" evidence="2">
    <location>
        <begin position="29"/>
        <end position="342"/>
    </location>
</feature>
<dbReference type="GO" id="GO:0004519">
    <property type="term" value="F:endonuclease activity"/>
    <property type="evidence" value="ECO:0007669"/>
    <property type="project" value="UniProtKB-KW"/>
</dbReference>
<protein>
    <submittedName>
        <fullName evidence="3">Endonuclease</fullName>
    </submittedName>
</protein>
<evidence type="ECO:0000313" key="3">
    <source>
        <dbReference type="EMBL" id="GAA4325131.1"/>
    </source>
</evidence>
<evidence type="ECO:0000256" key="1">
    <source>
        <dbReference type="SAM" id="SignalP"/>
    </source>
</evidence>
<feature type="signal peptide" evidence="1">
    <location>
        <begin position="1"/>
        <end position="19"/>
    </location>
</feature>
<keyword evidence="4" id="KW-1185">Reference proteome</keyword>
<dbReference type="InterPro" id="IPR036691">
    <property type="entry name" value="Endo/exonu/phosph_ase_sf"/>
</dbReference>
<comment type="caution">
    <text evidence="3">The sequence shown here is derived from an EMBL/GenBank/DDBJ whole genome shotgun (WGS) entry which is preliminary data.</text>
</comment>
<dbReference type="PANTHER" id="PTHR42834:SF1">
    <property type="entry name" value="ENDONUCLEASE_EXONUCLEASE_PHOSPHATASE FAMILY PROTEIN (AFU_ORTHOLOGUE AFUA_3G09210)"/>
    <property type="match status" value="1"/>
</dbReference>
<accession>A0ABP8GIY8</accession>
<keyword evidence="3" id="KW-0378">Hydrolase</keyword>
<dbReference type="Pfam" id="PF19580">
    <property type="entry name" value="Exo_endo_phos_3"/>
    <property type="match status" value="1"/>
</dbReference>
<evidence type="ECO:0000313" key="4">
    <source>
        <dbReference type="Proteomes" id="UP001501725"/>
    </source>
</evidence>
<organism evidence="3 4">
    <name type="scientific">Flaviaesturariibacter amylovorans</name>
    <dbReference type="NCBI Taxonomy" id="1084520"/>
    <lineage>
        <taxon>Bacteria</taxon>
        <taxon>Pseudomonadati</taxon>
        <taxon>Bacteroidota</taxon>
        <taxon>Chitinophagia</taxon>
        <taxon>Chitinophagales</taxon>
        <taxon>Chitinophagaceae</taxon>
        <taxon>Flaviaestuariibacter</taxon>
    </lineage>
</organism>
<dbReference type="RefSeq" id="WP_345254395.1">
    <property type="nucleotide sequence ID" value="NZ_BAABGY010000006.1"/>
</dbReference>
<sequence length="349" mass="39540">MKKACLLPLFIILFFNAFAQKQEYKVAVIAFYNLENFYDTLNNPIVDDEEFLPNGARNYNTKVYYDKIGKLAQVLSQIGTEVSPDGPAVIGVAEIENDTVLKDLVKHPLLEKRGYQIVHYDSKDARGVDVGLLYNPKYFTPEASAPLLVNLPTGAKEGRRYTRDVLWVQGKMDGETVHVYVNHWPSRVGGEERSAPGRAAGAFTCKVHTDSILKKDPSAKFVIMGDLNDDPTNVSVTKVLGAKGDPKDVKAGGIYNPWVTLYNNGIGTLAYQDAWSLFDQILVSQAWLPREQNGFFFYQQKIFNREFLTENMGRYKGYPMRTWDGMAYRGGYSDHFPTYLIFLKKRTRP</sequence>
<reference evidence="4" key="1">
    <citation type="journal article" date="2019" name="Int. J. Syst. Evol. Microbiol.">
        <title>The Global Catalogue of Microorganisms (GCM) 10K type strain sequencing project: providing services to taxonomists for standard genome sequencing and annotation.</title>
        <authorList>
            <consortium name="The Broad Institute Genomics Platform"/>
            <consortium name="The Broad Institute Genome Sequencing Center for Infectious Disease"/>
            <person name="Wu L."/>
            <person name="Ma J."/>
        </authorList>
    </citation>
    <scope>NUCLEOTIDE SEQUENCE [LARGE SCALE GENOMIC DNA]</scope>
    <source>
        <strain evidence="4">JCM 17919</strain>
    </source>
</reference>
<keyword evidence="3" id="KW-0255">Endonuclease</keyword>
<dbReference type="PANTHER" id="PTHR42834">
    <property type="entry name" value="ENDONUCLEASE/EXONUCLEASE/PHOSPHATASE FAMILY PROTEIN (AFU_ORTHOLOGUE AFUA_3G09210)"/>
    <property type="match status" value="1"/>
</dbReference>
<evidence type="ECO:0000259" key="2">
    <source>
        <dbReference type="Pfam" id="PF19580"/>
    </source>
</evidence>
<dbReference type="EMBL" id="BAABGY010000006">
    <property type="protein sequence ID" value="GAA4325131.1"/>
    <property type="molecule type" value="Genomic_DNA"/>
</dbReference>
<keyword evidence="1" id="KW-0732">Signal</keyword>
<gene>
    <name evidence="3" type="ORF">GCM10023184_12880</name>
</gene>
<proteinExistence type="predicted"/>
<feature type="chain" id="PRO_5045747301" evidence="1">
    <location>
        <begin position="20"/>
        <end position="349"/>
    </location>
</feature>